<dbReference type="SUPFAM" id="SSF51905">
    <property type="entry name" value="FAD/NAD(P)-binding domain"/>
    <property type="match status" value="2"/>
</dbReference>
<dbReference type="InterPro" id="IPR036188">
    <property type="entry name" value="FAD/NAD-bd_sf"/>
</dbReference>
<dbReference type="Pfam" id="PF13738">
    <property type="entry name" value="Pyr_redox_3"/>
    <property type="match status" value="1"/>
</dbReference>
<evidence type="ECO:0008006" key="9">
    <source>
        <dbReference type="Google" id="ProtNLM"/>
    </source>
</evidence>
<organism evidence="8">
    <name type="scientific">marine metagenome</name>
    <dbReference type="NCBI Taxonomy" id="408172"/>
    <lineage>
        <taxon>unclassified sequences</taxon>
        <taxon>metagenomes</taxon>
        <taxon>ecological metagenomes</taxon>
    </lineage>
</organism>
<evidence type="ECO:0000256" key="1">
    <source>
        <dbReference type="ARBA" id="ARBA00001974"/>
    </source>
</evidence>
<protein>
    <recommendedName>
        <fullName evidence="9">FAD/NAD(P)-binding domain-containing protein</fullName>
    </recommendedName>
</protein>
<dbReference type="PANTHER" id="PTHR43098">
    <property type="entry name" value="L-ORNITHINE N(5)-MONOOXYGENASE-RELATED"/>
    <property type="match status" value="1"/>
</dbReference>
<evidence type="ECO:0000256" key="7">
    <source>
        <dbReference type="ARBA" id="ARBA00023033"/>
    </source>
</evidence>
<dbReference type="PRINTS" id="PR00411">
    <property type="entry name" value="PNDRDTASEI"/>
</dbReference>
<accession>A0A381PPI5</accession>
<dbReference type="PANTHER" id="PTHR43098:SF3">
    <property type="entry name" value="L-ORNITHINE N(5)-MONOOXYGENASE-RELATED"/>
    <property type="match status" value="1"/>
</dbReference>
<reference evidence="8" key="1">
    <citation type="submission" date="2018-05" db="EMBL/GenBank/DDBJ databases">
        <authorList>
            <person name="Lanie J.A."/>
            <person name="Ng W.-L."/>
            <person name="Kazmierczak K.M."/>
            <person name="Andrzejewski T.M."/>
            <person name="Davidsen T.M."/>
            <person name="Wayne K.J."/>
            <person name="Tettelin H."/>
            <person name="Glass J.I."/>
            <person name="Rusch D."/>
            <person name="Podicherti R."/>
            <person name="Tsui H.-C.T."/>
            <person name="Winkler M.E."/>
        </authorList>
    </citation>
    <scope>NUCLEOTIDE SEQUENCE</scope>
</reference>
<comment type="similarity">
    <text evidence="2">Belongs to the FAD-binding monooxygenase family.</text>
</comment>
<comment type="cofactor">
    <cofactor evidence="1">
        <name>FAD</name>
        <dbReference type="ChEBI" id="CHEBI:57692"/>
    </cofactor>
</comment>
<evidence type="ECO:0000313" key="8">
    <source>
        <dbReference type="EMBL" id="SUZ68524.1"/>
    </source>
</evidence>
<dbReference type="EMBL" id="UINC01001039">
    <property type="protein sequence ID" value="SUZ68524.1"/>
    <property type="molecule type" value="Genomic_DNA"/>
</dbReference>
<keyword evidence="3" id="KW-0285">Flavoprotein</keyword>
<feature type="non-terminal residue" evidence="8">
    <location>
        <position position="1"/>
    </location>
</feature>
<evidence type="ECO:0000256" key="4">
    <source>
        <dbReference type="ARBA" id="ARBA00022827"/>
    </source>
</evidence>
<dbReference type="AlphaFoldDB" id="A0A381PPI5"/>
<sequence length="531" mass="58787">VGEVEEHEVVVIGAGFGGLYAVYLLREAGFDVIALERGGGVGGTWYWNRYPGARCDVESLQYSYSFDKQLEQDWEWSERYAGQPEILKYAEHVSSRFDLEPNIRFHANVEQLDFNEEDSSWTVATNKGVYRASFVIAATGCLSTANHPEFTGVDDFAGPTYHTGKWPHEGVDFSGQRVGVIGTGSSAVQSIPIIAEQAEQLTVFQRTPNYSIPAHNQPLDPNVQADVKAHYDELRAAARIERSGIISPFPINEDSAKAASEEDFRTRMNQRWDHGGFSFYRSYADIVIDPDSNERVADYVRSRIAEVVEDPVVAGLLSPTNTVACKRPCLDTQYYETYNLDHVELVDISTTGIERLTRRGVVAGGVEYEFDAVVFATGFDAMTGTLLAMNITGRGGLRLETAWKAGPRTYLGLSVPQFPNLFTVTGPGSPSVLTNMIMAIEQHVEWICDCLTALRDADHQMIEATEPAADDWVDHVNRIADQTLYPSCNSWYLGANIPGKTRVFMPLIGFPDYAEKCTEVAADGYSGFVVT</sequence>
<keyword evidence="5" id="KW-0521">NADP</keyword>
<dbReference type="GO" id="GO:0004497">
    <property type="term" value="F:monooxygenase activity"/>
    <property type="evidence" value="ECO:0007669"/>
    <property type="project" value="UniProtKB-KW"/>
</dbReference>
<keyword evidence="7" id="KW-0503">Monooxygenase</keyword>
<keyword evidence="6" id="KW-0560">Oxidoreductase</keyword>
<keyword evidence="4" id="KW-0274">FAD</keyword>
<proteinExistence type="inferred from homology"/>
<evidence type="ECO:0000256" key="2">
    <source>
        <dbReference type="ARBA" id="ARBA00010139"/>
    </source>
</evidence>
<dbReference type="InterPro" id="IPR050775">
    <property type="entry name" value="FAD-binding_Monooxygenases"/>
</dbReference>
<name>A0A381PPI5_9ZZZZ</name>
<evidence type="ECO:0000256" key="3">
    <source>
        <dbReference type="ARBA" id="ARBA00022630"/>
    </source>
</evidence>
<evidence type="ECO:0000256" key="6">
    <source>
        <dbReference type="ARBA" id="ARBA00023002"/>
    </source>
</evidence>
<gene>
    <name evidence="8" type="ORF">METZ01_LOCUS21378</name>
</gene>
<evidence type="ECO:0000256" key="5">
    <source>
        <dbReference type="ARBA" id="ARBA00022857"/>
    </source>
</evidence>
<dbReference type="Gene3D" id="3.50.50.60">
    <property type="entry name" value="FAD/NAD(P)-binding domain"/>
    <property type="match status" value="2"/>
</dbReference>